<evidence type="ECO:0000313" key="6">
    <source>
        <dbReference type="EMBL" id="GFF18203.1"/>
    </source>
</evidence>
<evidence type="ECO:0000256" key="5">
    <source>
        <dbReference type="ARBA" id="ARBA00023136"/>
    </source>
</evidence>
<keyword evidence="7" id="KW-1185">Reference proteome</keyword>
<keyword evidence="4" id="KW-1133">Transmembrane helix</keyword>
<name>A0A5M3Z9H7_ASPTE</name>
<dbReference type="AlphaFoldDB" id="A0A5M3Z9H7"/>
<dbReference type="Proteomes" id="UP000452235">
    <property type="component" value="Unassembled WGS sequence"/>
</dbReference>
<gene>
    <name evidence="6" type="ORF">ATEIFO6365_0008014400</name>
</gene>
<comment type="caution">
    <text evidence="6">The sequence shown here is derived from an EMBL/GenBank/DDBJ whole genome shotgun (WGS) entry which is preliminary data.</text>
</comment>
<comment type="similarity">
    <text evidence="2">Belongs to the paxB family.</text>
</comment>
<dbReference type="EMBL" id="BLJY01000008">
    <property type="protein sequence ID" value="GFF18203.1"/>
    <property type="molecule type" value="Genomic_DNA"/>
</dbReference>
<comment type="subcellular location">
    <subcellularLocation>
        <location evidence="1">Membrane</location>
        <topology evidence="1">Multi-pass membrane protein</topology>
    </subcellularLocation>
</comment>
<keyword evidence="5" id="KW-0472">Membrane</keyword>
<dbReference type="Pfam" id="PF25129">
    <property type="entry name" value="Pyr4-TMTC"/>
    <property type="match status" value="1"/>
</dbReference>
<sequence length="247" mass="27227">MDWFDASSAPAEYQAVAWIANAASLIQGIGWSIHYLGLAYTSYQQRTYGASLLPLCCNYAWEFVYAVVYPPSNAIQRSVVTTWLVLNTLVVYSAIRFARNEWTHAPFVQRHIALIITVSIIGFASGHLALAATVGPGRAANWGAFVCFTMLCVGSVAQLLSRGSTRGTSYSLWLSRFVGSYAGIVCFAMRGAYWPEAFAWLDDPIVRWHGAICLALDVCYPIILRSIRKNEQQKRGALQAAEKAKAV</sequence>
<dbReference type="InterPro" id="IPR039020">
    <property type="entry name" value="PaxB-like"/>
</dbReference>
<evidence type="ECO:0000256" key="4">
    <source>
        <dbReference type="ARBA" id="ARBA00022989"/>
    </source>
</evidence>
<dbReference type="PANTHER" id="PTHR42038">
    <property type="match status" value="1"/>
</dbReference>
<dbReference type="PANTHER" id="PTHR42038:SF2">
    <property type="entry name" value="TERPENE CYCLASE AUSL"/>
    <property type="match status" value="1"/>
</dbReference>
<evidence type="ECO:0000256" key="3">
    <source>
        <dbReference type="ARBA" id="ARBA00022692"/>
    </source>
</evidence>
<evidence type="ECO:0000256" key="2">
    <source>
        <dbReference type="ARBA" id="ARBA00006757"/>
    </source>
</evidence>
<dbReference type="VEuPathDB" id="FungiDB:ATEG_10077"/>
<evidence type="ECO:0000313" key="7">
    <source>
        <dbReference type="Proteomes" id="UP000452235"/>
    </source>
</evidence>
<dbReference type="GO" id="GO:0016829">
    <property type="term" value="F:lyase activity"/>
    <property type="evidence" value="ECO:0007669"/>
    <property type="project" value="InterPro"/>
</dbReference>
<organism evidence="6 7">
    <name type="scientific">Aspergillus terreus</name>
    <dbReference type="NCBI Taxonomy" id="33178"/>
    <lineage>
        <taxon>Eukaryota</taxon>
        <taxon>Fungi</taxon>
        <taxon>Dikarya</taxon>
        <taxon>Ascomycota</taxon>
        <taxon>Pezizomycotina</taxon>
        <taxon>Eurotiomycetes</taxon>
        <taxon>Eurotiomycetidae</taxon>
        <taxon>Eurotiales</taxon>
        <taxon>Aspergillaceae</taxon>
        <taxon>Aspergillus</taxon>
        <taxon>Aspergillus subgen. Circumdati</taxon>
    </lineage>
</organism>
<keyword evidence="3" id="KW-0812">Transmembrane</keyword>
<evidence type="ECO:0000256" key="1">
    <source>
        <dbReference type="ARBA" id="ARBA00004141"/>
    </source>
</evidence>
<dbReference type="OrthoDB" id="5294024at2759"/>
<reference evidence="6 7" key="1">
    <citation type="submission" date="2020-01" db="EMBL/GenBank/DDBJ databases">
        <title>Aspergillus terreus IFO 6365 whole genome shotgun sequence.</title>
        <authorList>
            <person name="Kanamasa S."/>
            <person name="Takahashi H."/>
        </authorList>
    </citation>
    <scope>NUCLEOTIDE SEQUENCE [LARGE SCALE GENOMIC DNA]</scope>
    <source>
        <strain evidence="6 7">IFO 6365</strain>
    </source>
</reference>
<dbReference type="GO" id="GO:0016020">
    <property type="term" value="C:membrane"/>
    <property type="evidence" value="ECO:0007669"/>
    <property type="project" value="UniProtKB-SubCell"/>
</dbReference>
<accession>A0A5M3Z9H7</accession>
<protein>
    <submittedName>
        <fullName evidence="6">Integral membrane protein</fullName>
    </submittedName>
</protein>
<proteinExistence type="inferred from homology"/>